<feature type="compositionally biased region" description="Polar residues" evidence="1">
    <location>
        <begin position="81"/>
        <end position="90"/>
    </location>
</feature>
<evidence type="ECO:0000256" key="1">
    <source>
        <dbReference type="SAM" id="MobiDB-lite"/>
    </source>
</evidence>
<protein>
    <submittedName>
        <fullName evidence="2">Uncharacterized protein</fullName>
    </submittedName>
</protein>
<comment type="caution">
    <text evidence="2">The sequence shown here is derived from an EMBL/GenBank/DDBJ whole genome shotgun (WGS) entry which is preliminary data.</text>
</comment>
<reference evidence="2" key="2">
    <citation type="journal article" date="2024" name="Plant">
        <title>Genomic evolution and insights into agronomic trait innovations of Sesamum species.</title>
        <authorList>
            <person name="Miao H."/>
            <person name="Wang L."/>
            <person name="Qu L."/>
            <person name="Liu H."/>
            <person name="Sun Y."/>
            <person name="Le M."/>
            <person name="Wang Q."/>
            <person name="Wei S."/>
            <person name="Zheng Y."/>
            <person name="Lin W."/>
            <person name="Duan Y."/>
            <person name="Cao H."/>
            <person name="Xiong S."/>
            <person name="Wang X."/>
            <person name="Wei L."/>
            <person name="Li C."/>
            <person name="Ma Q."/>
            <person name="Ju M."/>
            <person name="Zhao R."/>
            <person name="Li G."/>
            <person name="Mu C."/>
            <person name="Tian Q."/>
            <person name="Mei H."/>
            <person name="Zhang T."/>
            <person name="Gao T."/>
            <person name="Zhang H."/>
        </authorList>
    </citation>
    <scope>NUCLEOTIDE SEQUENCE</scope>
    <source>
        <strain evidence="2">G01</strain>
    </source>
</reference>
<proteinExistence type="predicted"/>
<dbReference type="EMBL" id="JACGWK010001675">
    <property type="protein sequence ID" value="KAL0284126.1"/>
    <property type="molecule type" value="Genomic_DNA"/>
</dbReference>
<evidence type="ECO:0000313" key="2">
    <source>
        <dbReference type="EMBL" id="KAL0284126.1"/>
    </source>
</evidence>
<feature type="compositionally biased region" description="Polar residues" evidence="1">
    <location>
        <begin position="47"/>
        <end position="57"/>
    </location>
</feature>
<accession>A0AAW2IQL1</accession>
<sequence>MKDFWGILVQAIGSSPKGSPWDIMSSKLFCDNTFEEGRAAVIPPPSRSSKGTPASSESKGKHRVAMMPGASSKRARVSSLDILSSGSTRPFATPPPSP</sequence>
<gene>
    <name evidence="2" type="ORF">Sangu_2844400</name>
</gene>
<dbReference type="AlphaFoldDB" id="A0AAW2IQL1"/>
<name>A0AAW2IQL1_9LAMI</name>
<feature type="region of interest" description="Disordered" evidence="1">
    <location>
        <begin position="39"/>
        <end position="98"/>
    </location>
</feature>
<organism evidence="2">
    <name type="scientific">Sesamum angustifolium</name>
    <dbReference type="NCBI Taxonomy" id="2727405"/>
    <lineage>
        <taxon>Eukaryota</taxon>
        <taxon>Viridiplantae</taxon>
        <taxon>Streptophyta</taxon>
        <taxon>Embryophyta</taxon>
        <taxon>Tracheophyta</taxon>
        <taxon>Spermatophyta</taxon>
        <taxon>Magnoliopsida</taxon>
        <taxon>eudicotyledons</taxon>
        <taxon>Gunneridae</taxon>
        <taxon>Pentapetalae</taxon>
        <taxon>asterids</taxon>
        <taxon>lamiids</taxon>
        <taxon>Lamiales</taxon>
        <taxon>Pedaliaceae</taxon>
        <taxon>Sesamum</taxon>
    </lineage>
</organism>
<reference evidence="2" key="1">
    <citation type="submission" date="2020-06" db="EMBL/GenBank/DDBJ databases">
        <authorList>
            <person name="Li T."/>
            <person name="Hu X."/>
            <person name="Zhang T."/>
            <person name="Song X."/>
            <person name="Zhang H."/>
            <person name="Dai N."/>
            <person name="Sheng W."/>
            <person name="Hou X."/>
            <person name="Wei L."/>
        </authorList>
    </citation>
    <scope>NUCLEOTIDE SEQUENCE</scope>
    <source>
        <strain evidence="2">G01</strain>
        <tissue evidence="2">Leaf</tissue>
    </source>
</reference>